<comment type="caution">
    <text evidence="5">The sequence shown here is derived from an EMBL/GenBank/DDBJ whole genome shotgun (WGS) entry which is preliminary data.</text>
</comment>
<dbReference type="SMART" id="SM00448">
    <property type="entry name" value="REC"/>
    <property type="match status" value="1"/>
</dbReference>
<dbReference type="EMBL" id="BLAY01000047">
    <property type="protein sequence ID" value="GET38566.1"/>
    <property type="molecule type" value="Genomic_DNA"/>
</dbReference>
<dbReference type="GO" id="GO:0016791">
    <property type="term" value="F:phosphatase activity"/>
    <property type="evidence" value="ECO:0007669"/>
    <property type="project" value="TreeGrafter"/>
</dbReference>
<dbReference type="InterPro" id="IPR001789">
    <property type="entry name" value="Sig_transdc_resp-reg_receiver"/>
</dbReference>
<evidence type="ECO:0000256" key="1">
    <source>
        <dbReference type="ARBA" id="ARBA00022801"/>
    </source>
</evidence>
<keyword evidence="6" id="KW-1185">Reference proteome</keyword>
<dbReference type="InterPro" id="IPR011006">
    <property type="entry name" value="CheY-like_superfamily"/>
</dbReference>
<accession>A0AAV3XB23</accession>
<evidence type="ECO:0000313" key="5">
    <source>
        <dbReference type="EMBL" id="GET38566.1"/>
    </source>
</evidence>
<dbReference type="PANTHER" id="PTHR43156">
    <property type="entry name" value="STAGE II SPORULATION PROTEIN E-RELATED"/>
    <property type="match status" value="1"/>
</dbReference>
<feature type="modified residue" description="4-aspartylphosphate" evidence="2">
    <location>
        <position position="51"/>
    </location>
</feature>
<keyword evidence="1" id="KW-0378">Hydrolase</keyword>
<dbReference type="AlphaFoldDB" id="A0AAV3XB23"/>
<dbReference type="PANTHER" id="PTHR43156:SF2">
    <property type="entry name" value="STAGE II SPORULATION PROTEIN E"/>
    <property type="match status" value="1"/>
</dbReference>
<feature type="domain" description="Response regulatory" evidence="4">
    <location>
        <begin position="2"/>
        <end position="118"/>
    </location>
</feature>
<dbReference type="InterPro" id="IPR036457">
    <property type="entry name" value="PPM-type-like_dom_sf"/>
</dbReference>
<protein>
    <submittedName>
        <fullName evidence="5">Response regulator receiver modulated serine phosphatase</fullName>
    </submittedName>
</protein>
<name>A0AAV3XB23_9CYAN</name>
<dbReference type="Pfam" id="PF00072">
    <property type="entry name" value="Response_reg"/>
    <property type="match status" value="1"/>
</dbReference>
<sequence>MVILIIDDDPTLQLILKKNLQNQGYEVILASNGEAGIAQAKQHHPALIICDWMMEEVDGLEVCRQIKATPELATTFLILLTARSNVEDRIKGLDAGADDFVSKPIEMNELKARVRAGLRLNQLYKDLQSQKQALEGANQKLQAELDEAAEYVRRLLPSPLKRTVTTEARFIPSARLGGDCFDYFWLYDSLLVMYLLDVSGHGVGSALLSVSVLNVLRSQSLPNTNFFQPSNVLKSLNNAFQMENQGEKYFTIWYGVYDQINRKLIYANAGHPPAVLLSGTSESTQVKRLESSGLPIGFLPDTEYEDGYLDIPPGSNLYVFSDGAYEIPQPNGEIWGIDAFIDSLTTNNSNLESVIDHIRNVNRHQPFDDDLSLLRVNFG</sequence>
<dbReference type="InterPro" id="IPR001932">
    <property type="entry name" value="PPM-type_phosphatase-like_dom"/>
</dbReference>
<feature type="coiled-coil region" evidence="3">
    <location>
        <begin position="120"/>
        <end position="154"/>
    </location>
</feature>
<dbReference type="PROSITE" id="PS50110">
    <property type="entry name" value="RESPONSE_REGULATORY"/>
    <property type="match status" value="1"/>
</dbReference>
<dbReference type="SMART" id="SM00331">
    <property type="entry name" value="PP2C_SIG"/>
    <property type="match status" value="1"/>
</dbReference>
<dbReference type="GO" id="GO:0000160">
    <property type="term" value="P:phosphorelay signal transduction system"/>
    <property type="evidence" value="ECO:0007669"/>
    <property type="project" value="InterPro"/>
</dbReference>
<dbReference type="SUPFAM" id="SSF52172">
    <property type="entry name" value="CheY-like"/>
    <property type="match status" value="1"/>
</dbReference>
<reference evidence="5" key="1">
    <citation type="submission" date="2019-10" db="EMBL/GenBank/DDBJ databases">
        <title>Draft genome sequece of Microseira wollei NIES-4236.</title>
        <authorList>
            <person name="Yamaguchi H."/>
            <person name="Suzuki S."/>
            <person name="Kawachi M."/>
        </authorList>
    </citation>
    <scope>NUCLEOTIDE SEQUENCE</scope>
    <source>
        <strain evidence="5">NIES-4236</strain>
    </source>
</reference>
<dbReference type="Proteomes" id="UP001050975">
    <property type="component" value="Unassembled WGS sequence"/>
</dbReference>
<gene>
    <name evidence="5" type="ORF">MiSe_33240</name>
</gene>
<keyword evidence="3" id="KW-0175">Coiled coil</keyword>
<dbReference type="CDD" id="cd17574">
    <property type="entry name" value="REC_OmpR"/>
    <property type="match status" value="1"/>
</dbReference>
<organism evidence="5 6">
    <name type="scientific">Microseira wollei NIES-4236</name>
    <dbReference type="NCBI Taxonomy" id="2530354"/>
    <lineage>
        <taxon>Bacteria</taxon>
        <taxon>Bacillati</taxon>
        <taxon>Cyanobacteriota</taxon>
        <taxon>Cyanophyceae</taxon>
        <taxon>Oscillatoriophycideae</taxon>
        <taxon>Aerosakkonematales</taxon>
        <taxon>Aerosakkonemataceae</taxon>
        <taxon>Microseira</taxon>
    </lineage>
</organism>
<dbReference type="InterPro" id="IPR052016">
    <property type="entry name" value="Bact_Sigma-Reg"/>
</dbReference>
<dbReference type="Gene3D" id="3.60.40.10">
    <property type="entry name" value="PPM-type phosphatase domain"/>
    <property type="match status" value="1"/>
</dbReference>
<evidence type="ECO:0000256" key="3">
    <source>
        <dbReference type="SAM" id="Coils"/>
    </source>
</evidence>
<evidence type="ECO:0000259" key="4">
    <source>
        <dbReference type="PROSITE" id="PS50110"/>
    </source>
</evidence>
<proteinExistence type="predicted"/>
<evidence type="ECO:0000313" key="6">
    <source>
        <dbReference type="Proteomes" id="UP001050975"/>
    </source>
</evidence>
<dbReference type="Gene3D" id="3.40.50.2300">
    <property type="match status" value="1"/>
</dbReference>
<evidence type="ECO:0000256" key="2">
    <source>
        <dbReference type="PROSITE-ProRule" id="PRU00169"/>
    </source>
</evidence>
<keyword evidence="2" id="KW-0597">Phosphoprotein</keyword>
<dbReference type="SUPFAM" id="SSF81606">
    <property type="entry name" value="PP2C-like"/>
    <property type="match status" value="1"/>
</dbReference>
<dbReference type="Pfam" id="PF07228">
    <property type="entry name" value="SpoIIE"/>
    <property type="match status" value="1"/>
</dbReference>
<dbReference type="RefSeq" id="WP_226582403.1">
    <property type="nucleotide sequence ID" value="NZ_BLAY01000047.1"/>
</dbReference>